<dbReference type="HOGENOM" id="CLU_3335528_0_0_1"/>
<sequence length="38" mass="4360">MAYLDPPTLLRYFIFVDDIGYFPQVICIGDAAIHSRNN</sequence>
<accession>T0LGJ2</accession>
<gene>
    <name evidence="1" type="ORF">CGLO_13527</name>
</gene>
<reference evidence="2" key="1">
    <citation type="journal article" date="2013" name="Mol. Plant Microbe Interact.">
        <title>Global aspects of pacC regulation of pathogenicity genes in Colletotrichum gloeosporioides as revealed by transcriptome analysis.</title>
        <authorList>
            <person name="Alkan N."/>
            <person name="Meng X."/>
            <person name="Friedlander G."/>
            <person name="Reuveni E."/>
            <person name="Sukno S."/>
            <person name="Sherman A."/>
            <person name="Thon M."/>
            <person name="Fluhr R."/>
            <person name="Prusky D."/>
        </authorList>
    </citation>
    <scope>NUCLEOTIDE SEQUENCE [LARGE SCALE GENOMIC DNA]</scope>
    <source>
        <strain evidence="2">Cg-14</strain>
    </source>
</reference>
<evidence type="ECO:0000313" key="1">
    <source>
        <dbReference type="EMBL" id="EQB47340.1"/>
    </source>
</evidence>
<comment type="caution">
    <text evidence="1">The sequence shown here is derived from an EMBL/GenBank/DDBJ whole genome shotgun (WGS) entry which is preliminary data.</text>
</comment>
<protein>
    <submittedName>
        <fullName evidence="1">Uncharacterized protein</fullName>
    </submittedName>
</protein>
<dbReference type="AlphaFoldDB" id="T0LGJ2"/>
<proteinExistence type="predicted"/>
<organism evidence="1 2">
    <name type="scientific">Colletotrichum gloeosporioides (strain Cg-14)</name>
    <name type="common">Anthracnose fungus</name>
    <name type="synonym">Glomerella cingulata</name>
    <dbReference type="NCBI Taxonomy" id="1237896"/>
    <lineage>
        <taxon>Eukaryota</taxon>
        <taxon>Fungi</taxon>
        <taxon>Dikarya</taxon>
        <taxon>Ascomycota</taxon>
        <taxon>Pezizomycotina</taxon>
        <taxon>Sordariomycetes</taxon>
        <taxon>Hypocreomycetidae</taxon>
        <taxon>Glomerellales</taxon>
        <taxon>Glomerellaceae</taxon>
        <taxon>Colletotrichum</taxon>
        <taxon>Colletotrichum gloeosporioides species complex</taxon>
    </lineage>
</organism>
<evidence type="ECO:0000313" key="2">
    <source>
        <dbReference type="Proteomes" id="UP000015530"/>
    </source>
</evidence>
<dbReference type="Proteomes" id="UP000015530">
    <property type="component" value="Unassembled WGS sequence"/>
</dbReference>
<dbReference type="EMBL" id="AMYD01003001">
    <property type="protein sequence ID" value="EQB47340.1"/>
    <property type="molecule type" value="Genomic_DNA"/>
</dbReference>
<name>T0LGJ2_COLGC</name>